<proteinExistence type="predicted"/>
<comment type="caution">
    <text evidence="1">The sequence shown here is derived from an EMBL/GenBank/DDBJ whole genome shotgun (WGS) entry which is preliminary data.</text>
</comment>
<reference evidence="1" key="1">
    <citation type="submission" date="2019-04" db="EMBL/GenBank/DDBJ databases">
        <title>Microbes associate with the intestines of laboratory mice.</title>
        <authorList>
            <person name="Navarre W."/>
            <person name="Wong E."/>
            <person name="Huang K."/>
            <person name="Tropini C."/>
            <person name="Ng K."/>
            <person name="Yu B."/>
        </authorList>
    </citation>
    <scope>NUCLEOTIDE SEQUENCE</scope>
    <source>
        <strain evidence="1">NM04_E33</strain>
    </source>
</reference>
<evidence type="ECO:0000313" key="1">
    <source>
        <dbReference type="EMBL" id="TGY81099.1"/>
    </source>
</evidence>
<accession>A0AC61RKY2</accession>
<dbReference type="EMBL" id="SRYB01000001">
    <property type="protein sequence ID" value="TGY81099.1"/>
    <property type="molecule type" value="Genomic_DNA"/>
</dbReference>
<gene>
    <name evidence="1" type="ORF">E5331_01575</name>
</gene>
<protein>
    <submittedName>
        <fullName evidence="1">Uncharacterized protein</fullName>
    </submittedName>
</protein>
<evidence type="ECO:0000313" key="2">
    <source>
        <dbReference type="Proteomes" id="UP000306319"/>
    </source>
</evidence>
<dbReference type="Proteomes" id="UP000306319">
    <property type="component" value="Unassembled WGS sequence"/>
</dbReference>
<sequence>MKKITLYNFRCFENFEWDFTPGINLIVGDNSSGKTSLLRACRLVAGSFFAGFSDENTVWPGPEAADFRDVIVDGVKLPVKAIEIQFLLDAEMYPDIDMAFKRGDDEIAFNPSMANPYFLRKNSPKNTKQLTSGISAYKAYCKALQENENQNLPLPLFAFFSTEDIHASRKIDAGKFKEEYLKRSFGYYFCLDSNGLLPYWEKRLLVMKELQQDCVEVKVVTDALLNALGESGCGILRDVSVRPMRGKVYYTLADGRVVDSAILSDGYKRLVNIVMDLAFRSYILNRPTFGADACKYSRGTVLVDEVDLHLHPSLQVRALPSIAATFPGIQFIATTHAPLVMSSVGNNERDTVSKIEFDGRDSYSRVAIDAFGFDASSIMTSILGVYDRDINVQHDLDSLFGLIDDERIEEARAMFDAMKEKYGNLPDLARAGVTIDFFSPEL</sequence>
<name>A0AC61RKY2_9BACT</name>
<organism evidence="1 2">
    <name type="scientific">Lepagella muris</name>
    <dbReference type="NCBI Taxonomy" id="3032870"/>
    <lineage>
        <taxon>Bacteria</taxon>
        <taxon>Pseudomonadati</taxon>
        <taxon>Bacteroidota</taxon>
        <taxon>Bacteroidia</taxon>
        <taxon>Bacteroidales</taxon>
        <taxon>Muribaculaceae</taxon>
        <taxon>Lepagella</taxon>
    </lineage>
</organism>
<keyword evidence="2" id="KW-1185">Reference proteome</keyword>